<protein>
    <submittedName>
        <fullName evidence="1">Uncharacterized protein</fullName>
    </submittedName>
</protein>
<organism evidence="1 2">
    <name type="scientific">Agrobacterium tumefaciens str. Kerr 14</name>
    <dbReference type="NCBI Taxonomy" id="1183424"/>
    <lineage>
        <taxon>Bacteria</taxon>
        <taxon>Pseudomonadati</taxon>
        <taxon>Pseudomonadota</taxon>
        <taxon>Alphaproteobacteria</taxon>
        <taxon>Hyphomicrobiales</taxon>
        <taxon>Rhizobiaceae</taxon>
        <taxon>Rhizobium/Agrobacterium group</taxon>
        <taxon>Agrobacterium</taxon>
        <taxon>Agrobacterium tumefaciens complex</taxon>
    </lineage>
</organism>
<accession>A0A1S7PDF3</accession>
<reference evidence="1 2" key="1">
    <citation type="submission" date="2016-01" db="EMBL/GenBank/DDBJ databases">
        <authorList>
            <person name="Oliw E.H."/>
        </authorList>
    </citation>
    <scope>NUCLEOTIDE SEQUENCE [LARGE SCALE GENOMIC DNA]</scope>
    <source>
        <strain evidence="1 2">Kerr 14</strain>
    </source>
</reference>
<dbReference type="EMBL" id="FBWC01000009">
    <property type="protein sequence ID" value="CUX19448.1"/>
    <property type="molecule type" value="Genomic_DNA"/>
</dbReference>
<dbReference type="Proteomes" id="UP000191897">
    <property type="component" value="Unassembled WGS sequence"/>
</dbReference>
<name>A0A1S7PDF3_AGRTU</name>
<evidence type="ECO:0000313" key="1">
    <source>
        <dbReference type="EMBL" id="CUX19448.1"/>
    </source>
</evidence>
<evidence type="ECO:0000313" key="2">
    <source>
        <dbReference type="Proteomes" id="UP000191897"/>
    </source>
</evidence>
<dbReference type="AlphaFoldDB" id="A0A1S7PDF3"/>
<gene>
    <name evidence="1" type="ORF">AGR4C_Cc170069</name>
</gene>
<proteinExistence type="predicted"/>
<sequence>MLSSSDENLMQVRQFVKVLFKLGQMLVVMIALFDFGLGRIDTLLQRVGRHVIGRNRGFGKKRAAGRQNIGKTTENHVFMGLTGSELHRYQTRLDRGHRRRVIGQNGHFTQRSRDDDFRNRFGNEQTLRGNEIEFETVSHGYSLLFNYAGVTDLSFTT</sequence>